<dbReference type="InterPro" id="IPR002591">
    <property type="entry name" value="Phosphodiest/P_Trfase"/>
</dbReference>
<keyword evidence="2" id="KW-0472">Membrane</keyword>
<dbReference type="EC" id="3.1.-.-" evidence="3"/>
<dbReference type="EMBL" id="CACVKT020007991">
    <property type="protein sequence ID" value="CAC5412209.1"/>
    <property type="molecule type" value="Genomic_DNA"/>
</dbReference>
<keyword evidence="2" id="KW-0812">Transmembrane</keyword>
<dbReference type="AlphaFoldDB" id="A0A6J8DVU5"/>
<dbReference type="Gene3D" id="3.40.720.10">
    <property type="entry name" value="Alkaline Phosphatase, subunit A"/>
    <property type="match status" value="1"/>
</dbReference>
<evidence type="ECO:0000313" key="3">
    <source>
        <dbReference type="EMBL" id="CAC5412209.1"/>
    </source>
</evidence>
<dbReference type="Proteomes" id="UP000507470">
    <property type="component" value="Unassembled WGS sequence"/>
</dbReference>
<dbReference type="OrthoDB" id="415411at2759"/>
<organism evidence="3 4">
    <name type="scientific">Mytilus coruscus</name>
    <name type="common">Sea mussel</name>
    <dbReference type="NCBI Taxonomy" id="42192"/>
    <lineage>
        <taxon>Eukaryota</taxon>
        <taxon>Metazoa</taxon>
        <taxon>Spiralia</taxon>
        <taxon>Lophotrochozoa</taxon>
        <taxon>Mollusca</taxon>
        <taxon>Bivalvia</taxon>
        <taxon>Autobranchia</taxon>
        <taxon>Pteriomorphia</taxon>
        <taxon>Mytilida</taxon>
        <taxon>Mytiloidea</taxon>
        <taxon>Mytilidae</taxon>
        <taxon>Mytilinae</taxon>
        <taxon>Mytilus</taxon>
    </lineage>
</organism>
<proteinExistence type="predicted"/>
<dbReference type="GO" id="GO:0016787">
    <property type="term" value="F:hydrolase activity"/>
    <property type="evidence" value="ECO:0007669"/>
    <property type="project" value="UniProtKB-KW"/>
</dbReference>
<evidence type="ECO:0000256" key="1">
    <source>
        <dbReference type="SAM" id="MobiDB-lite"/>
    </source>
</evidence>
<keyword evidence="4" id="KW-1185">Reference proteome</keyword>
<dbReference type="CDD" id="cd16018">
    <property type="entry name" value="Enpp"/>
    <property type="match status" value="1"/>
</dbReference>
<sequence length="507" mass="57827">MFFIHRIVPFSKISTLIICLSFFILNLATAVDKKVPRLLLVSFDGFRWDYLSRNETKVSTPNFHRLINEGVHARNGIKNAFITKTFPNHYTLVTGLYEESHGIVGNVMFDPVLNETFNIYNEKQEKSSKWFDNGGEPIWVTNQLQNECYNGYCRRTGVVFWPGDQAPVKGVLPFKYLAYDHTLEYKTRVDTMVRWFTDKYPVNLGLLYFEEPDHTGHQVGPDKPEINQKVIELDKTVGYLLHELDKKGILDGTDIIITSDHGMASTPQSKMINLDDYISPFDYRIFSSNPIGSVLPNPGKEEEIYKKLSNIPHLTVYKKADIPDDIHFKHNRRIQPLLLVTDEGYSLSHNKSKIEEGNHGYNNSFKDMHPFFIARGPSFKKGHSIDTFDNVDIYPLMCEILGLKPAPNNGSLKNVESLLVVKSAVPKSNSFLSYDSTFLIYIVILVFIATVAGIFSIAACRQQRIHRHRRLRLSSLSPMTMQLKYNTSSVNGGKQPLLGGTDTEEEF</sequence>
<name>A0A6J8DVU5_MYTCO</name>
<evidence type="ECO:0000256" key="2">
    <source>
        <dbReference type="SAM" id="Phobius"/>
    </source>
</evidence>
<keyword evidence="3" id="KW-0378">Hydrolase</keyword>
<feature type="region of interest" description="Disordered" evidence="1">
    <location>
        <begin position="488"/>
        <end position="507"/>
    </location>
</feature>
<dbReference type="Pfam" id="PF01663">
    <property type="entry name" value="Phosphodiest"/>
    <property type="match status" value="1"/>
</dbReference>
<evidence type="ECO:0000313" key="4">
    <source>
        <dbReference type="Proteomes" id="UP000507470"/>
    </source>
</evidence>
<protein>
    <submittedName>
        <fullName evidence="3">ENPP5</fullName>
        <ecNumber evidence="3">3.1.-.-</ecNumber>
    </submittedName>
</protein>
<feature type="transmembrane region" description="Helical" evidence="2">
    <location>
        <begin position="438"/>
        <end position="460"/>
    </location>
</feature>
<dbReference type="Gene3D" id="3.30.1360.180">
    <property type="match status" value="1"/>
</dbReference>
<dbReference type="PANTHER" id="PTHR10151">
    <property type="entry name" value="ECTONUCLEOTIDE PYROPHOSPHATASE/PHOSPHODIESTERASE"/>
    <property type="match status" value="1"/>
</dbReference>
<dbReference type="InterPro" id="IPR017850">
    <property type="entry name" value="Alkaline_phosphatase_core_sf"/>
</dbReference>
<reference evidence="3 4" key="1">
    <citation type="submission" date="2020-06" db="EMBL/GenBank/DDBJ databases">
        <authorList>
            <person name="Li R."/>
            <person name="Bekaert M."/>
        </authorList>
    </citation>
    <scope>NUCLEOTIDE SEQUENCE [LARGE SCALE GENOMIC DNA]</scope>
    <source>
        <strain evidence="4">wild</strain>
    </source>
</reference>
<dbReference type="PANTHER" id="PTHR10151:SF120">
    <property type="entry name" value="BIS(5'-ADENOSYL)-TRIPHOSPHATASE"/>
    <property type="match status" value="1"/>
</dbReference>
<dbReference type="SUPFAM" id="SSF53649">
    <property type="entry name" value="Alkaline phosphatase-like"/>
    <property type="match status" value="1"/>
</dbReference>
<accession>A0A6J8DVU5</accession>
<keyword evidence="2" id="KW-1133">Transmembrane helix</keyword>
<gene>
    <name evidence="3" type="ORF">MCOR_45213</name>
</gene>